<dbReference type="Proteomes" id="UP000708208">
    <property type="component" value="Unassembled WGS sequence"/>
</dbReference>
<name>A0A8J2JYL0_9HEXA</name>
<keyword evidence="2" id="KW-1185">Reference proteome</keyword>
<proteinExistence type="predicted"/>
<evidence type="ECO:0000313" key="2">
    <source>
        <dbReference type="Proteomes" id="UP000708208"/>
    </source>
</evidence>
<gene>
    <name evidence="1" type="ORF">AFUS01_LOCUS15870</name>
</gene>
<organism evidence="1 2">
    <name type="scientific">Allacma fusca</name>
    <dbReference type="NCBI Taxonomy" id="39272"/>
    <lineage>
        <taxon>Eukaryota</taxon>
        <taxon>Metazoa</taxon>
        <taxon>Ecdysozoa</taxon>
        <taxon>Arthropoda</taxon>
        <taxon>Hexapoda</taxon>
        <taxon>Collembola</taxon>
        <taxon>Symphypleona</taxon>
        <taxon>Sminthuridae</taxon>
        <taxon>Allacma</taxon>
    </lineage>
</organism>
<reference evidence="1" key="1">
    <citation type="submission" date="2021-06" db="EMBL/GenBank/DDBJ databases">
        <authorList>
            <person name="Hodson N. C."/>
            <person name="Mongue J. A."/>
            <person name="Jaron S. K."/>
        </authorList>
    </citation>
    <scope>NUCLEOTIDE SEQUENCE</scope>
</reference>
<dbReference type="EMBL" id="CAJVCH010142853">
    <property type="protein sequence ID" value="CAG7726997.1"/>
    <property type="molecule type" value="Genomic_DNA"/>
</dbReference>
<protein>
    <submittedName>
        <fullName evidence="1">Uncharacterized protein</fullName>
    </submittedName>
</protein>
<comment type="caution">
    <text evidence="1">The sequence shown here is derived from an EMBL/GenBank/DDBJ whole genome shotgun (WGS) entry which is preliminary data.</text>
</comment>
<dbReference type="AlphaFoldDB" id="A0A8J2JYL0"/>
<evidence type="ECO:0000313" key="1">
    <source>
        <dbReference type="EMBL" id="CAG7726997.1"/>
    </source>
</evidence>
<accession>A0A8J2JYL0</accession>
<sequence>MYGSSNDLLWLLRDFRIKIGTLFGIQDYYYVATGRFHAGLVEVAHYYTKSDTTTTQKDICQVADWTNQPLSPRFEWQNTRYNNTSGIA</sequence>